<evidence type="ECO:0000313" key="13">
    <source>
        <dbReference type="Proteomes" id="UP000005737"/>
    </source>
</evidence>
<keyword evidence="5" id="KW-0547">Nucleotide-binding</keyword>
<dbReference type="HOGENOM" id="CLU_010123_0_0_12"/>
<dbReference type="GO" id="GO:0051607">
    <property type="term" value="P:defense response to virus"/>
    <property type="evidence" value="ECO:0007669"/>
    <property type="project" value="UniProtKB-KW"/>
</dbReference>
<keyword evidence="3" id="KW-0540">Nuclease</keyword>
<evidence type="ECO:0000256" key="9">
    <source>
        <dbReference type="ARBA" id="ARBA00023118"/>
    </source>
</evidence>
<proteinExistence type="inferred from homology"/>
<dbReference type="GO" id="GO:0004518">
    <property type="term" value="F:nuclease activity"/>
    <property type="evidence" value="ECO:0007669"/>
    <property type="project" value="UniProtKB-KW"/>
</dbReference>
<reference evidence="12 13" key="1">
    <citation type="submission" date="2011-10" db="EMBL/GenBank/DDBJ databases">
        <title>The Improved High-Quality Draft genome of Leptonema illini DSM 21528.</title>
        <authorList>
            <consortium name="US DOE Joint Genome Institute (JGI-PGF)"/>
            <person name="Lucas S."/>
            <person name="Copeland A."/>
            <person name="Lapidus A."/>
            <person name="Glavina del Rio T."/>
            <person name="Dalin E."/>
            <person name="Tice H."/>
            <person name="Bruce D."/>
            <person name="Goodwin L."/>
            <person name="Pitluck S."/>
            <person name="Peters L."/>
            <person name="Mikhailova N."/>
            <person name="Held B."/>
            <person name="Kyrpides N."/>
            <person name="Mavromatis K."/>
            <person name="Ivanova N."/>
            <person name="Markowitz V."/>
            <person name="Cheng J.-F."/>
            <person name="Hugenholtz P."/>
            <person name="Woyke T."/>
            <person name="Wu D."/>
            <person name="Gronow S."/>
            <person name="Wellnitz S."/>
            <person name="Brambilla E.-M."/>
            <person name="Klenk H.-P."/>
            <person name="Eisen J.A."/>
        </authorList>
    </citation>
    <scope>NUCLEOTIDE SEQUENCE [LARGE SCALE GENOMIC DNA]</scope>
    <source>
        <strain evidence="12 13">DSM 21528</strain>
    </source>
</reference>
<dbReference type="SMART" id="SM00487">
    <property type="entry name" value="DEXDc"/>
    <property type="match status" value="1"/>
</dbReference>
<dbReference type="EMBL" id="JH597773">
    <property type="protein sequence ID" value="EHQ07659.1"/>
    <property type="molecule type" value="Genomic_DNA"/>
</dbReference>
<dbReference type="Pfam" id="PF22590">
    <property type="entry name" value="Cas3-like_C_2"/>
    <property type="match status" value="1"/>
</dbReference>
<dbReference type="GO" id="GO:0003676">
    <property type="term" value="F:nucleic acid binding"/>
    <property type="evidence" value="ECO:0007669"/>
    <property type="project" value="InterPro"/>
</dbReference>
<evidence type="ECO:0000256" key="5">
    <source>
        <dbReference type="ARBA" id="ARBA00022741"/>
    </source>
</evidence>
<evidence type="ECO:0000256" key="1">
    <source>
        <dbReference type="ARBA" id="ARBA00006847"/>
    </source>
</evidence>
<evidence type="ECO:0000256" key="3">
    <source>
        <dbReference type="ARBA" id="ARBA00022722"/>
    </source>
</evidence>
<organism evidence="12 13">
    <name type="scientific">Leptonema illini DSM 21528</name>
    <dbReference type="NCBI Taxonomy" id="929563"/>
    <lineage>
        <taxon>Bacteria</taxon>
        <taxon>Pseudomonadati</taxon>
        <taxon>Spirochaetota</taxon>
        <taxon>Spirochaetia</taxon>
        <taxon>Leptospirales</taxon>
        <taxon>Leptospiraceae</taxon>
        <taxon>Leptonema</taxon>
    </lineage>
</organism>
<dbReference type="CDD" id="cd17930">
    <property type="entry name" value="DEXHc_cas3"/>
    <property type="match status" value="1"/>
</dbReference>
<dbReference type="InterPro" id="IPR054712">
    <property type="entry name" value="Cas3-like_dom"/>
</dbReference>
<keyword evidence="8" id="KW-0067">ATP-binding</keyword>
<evidence type="ECO:0000256" key="7">
    <source>
        <dbReference type="ARBA" id="ARBA00022806"/>
    </source>
</evidence>
<protein>
    <submittedName>
        <fullName evidence="12">CRISPR-associated helicase, Cas3 family</fullName>
    </submittedName>
</protein>
<dbReference type="InterPro" id="IPR014001">
    <property type="entry name" value="Helicase_ATP-bd"/>
</dbReference>
<evidence type="ECO:0000259" key="10">
    <source>
        <dbReference type="PROSITE" id="PS51192"/>
    </source>
</evidence>
<feature type="domain" description="HD Cas3-type" evidence="11">
    <location>
        <begin position="12"/>
        <end position="180"/>
    </location>
</feature>
<dbReference type="Proteomes" id="UP000005737">
    <property type="component" value="Unassembled WGS sequence"/>
</dbReference>
<evidence type="ECO:0000256" key="4">
    <source>
        <dbReference type="ARBA" id="ARBA00022723"/>
    </source>
</evidence>
<keyword evidence="7" id="KW-0347">Helicase</keyword>
<dbReference type="GO" id="GO:0004386">
    <property type="term" value="F:helicase activity"/>
    <property type="evidence" value="ECO:0007669"/>
    <property type="project" value="UniProtKB-KW"/>
</dbReference>
<evidence type="ECO:0000256" key="6">
    <source>
        <dbReference type="ARBA" id="ARBA00022801"/>
    </source>
</evidence>
<dbReference type="Gene3D" id="1.10.3210.30">
    <property type="match status" value="1"/>
</dbReference>
<dbReference type="GO" id="GO:0016787">
    <property type="term" value="F:hydrolase activity"/>
    <property type="evidence" value="ECO:0007669"/>
    <property type="project" value="UniProtKB-KW"/>
</dbReference>
<comment type="similarity">
    <text evidence="1">In the N-terminal section; belongs to the CRISPR-associated nuclease Cas3-HD family.</text>
</comment>
<dbReference type="InterPro" id="IPR027417">
    <property type="entry name" value="P-loop_NTPase"/>
</dbReference>
<comment type="similarity">
    <text evidence="2">In the central section; belongs to the CRISPR-associated helicase Cas3 family.</text>
</comment>
<dbReference type="InterPro" id="IPR011545">
    <property type="entry name" value="DEAD/DEAH_box_helicase_dom"/>
</dbReference>
<dbReference type="PROSITE" id="PS51643">
    <property type="entry name" value="HD_CAS3"/>
    <property type="match status" value="1"/>
</dbReference>
<dbReference type="Gene3D" id="3.40.50.300">
    <property type="entry name" value="P-loop containing nucleotide triphosphate hydrolases"/>
    <property type="match status" value="1"/>
</dbReference>
<dbReference type="NCBIfam" id="TIGR01596">
    <property type="entry name" value="cas3_HD"/>
    <property type="match status" value="1"/>
</dbReference>
<dbReference type="PROSITE" id="PS51192">
    <property type="entry name" value="HELICASE_ATP_BIND_1"/>
    <property type="match status" value="1"/>
</dbReference>
<dbReference type="SUPFAM" id="SSF52540">
    <property type="entry name" value="P-loop containing nucleoside triphosphate hydrolases"/>
    <property type="match status" value="1"/>
</dbReference>
<accession>H2CEA4</accession>
<gene>
    <name evidence="12" type="ORF">Lepil_2994</name>
</gene>
<name>H2CEA4_9LEPT</name>
<evidence type="ECO:0000259" key="11">
    <source>
        <dbReference type="PROSITE" id="PS51643"/>
    </source>
</evidence>
<dbReference type="InterPro" id="IPR006483">
    <property type="entry name" value="CRISPR-assoc_Cas3_HD"/>
</dbReference>
<dbReference type="GO" id="GO:0046872">
    <property type="term" value="F:metal ion binding"/>
    <property type="evidence" value="ECO:0007669"/>
    <property type="project" value="UniProtKB-KW"/>
</dbReference>
<dbReference type="STRING" id="183.GCA_002009735_04138"/>
<dbReference type="InterPro" id="IPR038257">
    <property type="entry name" value="CRISPR-assoc_Cas3_HD_sf"/>
</dbReference>
<dbReference type="GO" id="GO:0005524">
    <property type="term" value="F:ATP binding"/>
    <property type="evidence" value="ECO:0007669"/>
    <property type="project" value="UniProtKB-KW"/>
</dbReference>
<evidence type="ECO:0000256" key="8">
    <source>
        <dbReference type="ARBA" id="ARBA00022840"/>
    </source>
</evidence>
<dbReference type="SUPFAM" id="SSF109604">
    <property type="entry name" value="HD-domain/PDEase-like"/>
    <property type="match status" value="1"/>
</dbReference>
<dbReference type="InterPro" id="IPR006474">
    <property type="entry name" value="Helicase_Cas3_CRISPR-ass_core"/>
</dbReference>
<dbReference type="NCBIfam" id="TIGR01587">
    <property type="entry name" value="cas3_core"/>
    <property type="match status" value="1"/>
</dbReference>
<dbReference type="AlphaFoldDB" id="H2CEA4"/>
<feature type="domain" description="Helicase ATP-binding" evidence="10">
    <location>
        <begin position="244"/>
        <end position="426"/>
    </location>
</feature>
<evidence type="ECO:0000256" key="2">
    <source>
        <dbReference type="ARBA" id="ARBA00009046"/>
    </source>
</evidence>
<keyword evidence="4" id="KW-0479">Metal-binding</keyword>
<keyword evidence="9" id="KW-0051">Antiviral defense</keyword>
<dbReference type="Pfam" id="PF00270">
    <property type="entry name" value="DEAD"/>
    <property type="match status" value="1"/>
</dbReference>
<keyword evidence="13" id="KW-1185">Reference proteome</keyword>
<sequence>MFIGHVRQEDGGQWRIQPLADHLIGTARLCRKFASAFGMGGLGHVIGLLHDLGKYKAAFQERIKGRSGYDPEAHVSRVDHATAGGLWACKHLGSGIGTLAAFPIITHHTGLQNLMDMRHRLSDEGRENQALAEVENVMEESVAAQVKQTDIEQENISRFGSNKALLVRMLFSALVDADSLDTEAFMAPMKSDLRLSSVHVSADAPSQISHLHKHLIASIERLEGGSQDTSVNRLRREIRKEALSKAALVPGFFSLTVPTGGGKTLTSLAFALAHACLHGKRRIIYSIPFTSIIEQTADVFRRALGDAGDDAILEHHSSVEPETENARSLLLSENWEAPIIVTTNVQFYESLFANKRSRARKIHNIVNSVVILDECQTIPPDYVNPILALLKELVRNYGVTVVFCSATPIAFQPVKTANHSYEGVVNVREIIPNQQALFDQLKRFDLHLPSDWTTPTPLEELGDAINAERQALAIVNRKADARELFEHIIGTKVHLSTFMCPAHRKLKLAKVRSLLNNDQPIRVVSTQLIEAGVDIDFPVVYRALSGLDSIMQAGGRCNREGLMTEPGRVNVFVPPKPSPPGYLRVTEEIGRIVLQESGGEIGPQQIENYFERLFWRRGGHDGGLLDKHQIQRKSDALLFEDVGKMRIIDEDTVPVLMPFGRGKELRSELKRLRTDQLERGFVRQLQLYSVSLNREIFNRFSAAGVIETLHGAFHVLTNDDLYSDDTGLSVDDPAEHDPASLIV</sequence>
<dbReference type="CDD" id="cd09641">
    <property type="entry name" value="Cas3''_I"/>
    <property type="match status" value="1"/>
</dbReference>
<evidence type="ECO:0000313" key="12">
    <source>
        <dbReference type="EMBL" id="EHQ07659.1"/>
    </source>
</evidence>
<keyword evidence="6" id="KW-0378">Hydrolase</keyword>